<keyword evidence="2" id="KW-1185">Reference proteome</keyword>
<sequence length="106" mass="12691">MCQTIVLCRKGPTVISQCMECKILNIWLRNLLLNFTPEQFKMFKDFTSQLDVEQSMFPFPDGEERLVLRTPHSDICFTFSITEWEDFQMAMEEAEYMQQVYQLIHH</sequence>
<reference evidence="1 2" key="1">
    <citation type="submission" date="2016-10" db="EMBL/GenBank/DDBJ databases">
        <authorList>
            <person name="de Groot N.N."/>
        </authorList>
    </citation>
    <scope>NUCLEOTIDE SEQUENCE [LARGE SCALE GENOMIC DNA]</scope>
    <source>
        <strain evidence="1 2">MP1X4</strain>
    </source>
</reference>
<dbReference type="AlphaFoldDB" id="A0A1H1ZGZ2"/>
<dbReference type="Pfam" id="PF20391">
    <property type="entry name" value="DUF6686"/>
    <property type="match status" value="1"/>
</dbReference>
<dbReference type="InterPro" id="IPR046508">
    <property type="entry name" value="DUF6686"/>
</dbReference>
<proteinExistence type="predicted"/>
<dbReference type="OrthoDB" id="981414at2"/>
<evidence type="ECO:0000313" key="1">
    <source>
        <dbReference type="EMBL" id="SDT32930.1"/>
    </source>
</evidence>
<dbReference type="EMBL" id="LT629740">
    <property type="protein sequence ID" value="SDT32930.1"/>
    <property type="molecule type" value="Genomic_DNA"/>
</dbReference>
<organism evidence="1 2">
    <name type="scientific">Mucilaginibacter mallensis</name>
    <dbReference type="NCBI Taxonomy" id="652787"/>
    <lineage>
        <taxon>Bacteria</taxon>
        <taxon>Pseudomonadati</taxon>
        <taxon>Bacteroidota</taxon>
        <taxon>Sphingobacteriia</taxon>
        <taxon>Sphingobacteriales</taxon>
        <taxon>Sphingobacteriaceae</taxon>
        <taxon>Mucilaginibacter</taxon>
    </lineage>
</organism>
<accession>A0A1H1ZGZ2</accession>
<protein>
    <submittedName>
        <fullName evidence="1">Uncharacterized protein</fullName>
    </submittedName>
</protein>
<dbReference type="Proteomes" id="UP000199679">
    <property type="component" value="Chromosome I"/>
</dbReference>
<evidence type="ECO:0000313" key="2">
    <source>
        <dbReference type="Proteomes" id="UP000199679"/>
    </source>
</evidence>
<gene>
    <name evidence="1" type="ORF">SAMN05216490_3107</name>
</gene>
<dbReference type="STRING" id="652787.SAMN05216490_3107"/>
<name>A0A1H1ZGZ2_MUCMA</name>